<dbReference type="Gene3D" id="4.10.280.10">
    <property type="entry name" value="Helix-loop-helix DNA-binding domain"/>
    <property type="match status" value="1"/>
</dbReference>
<feature type="region of interest" description="Disordered" evidence="6">
    <location>
        <begin position="229"/>
        <end position="267"/>
    </location>
</feature>
<organism evidence="8 9">
    <name type="scientific">Heracleum sosnowskyi</name>
    <dbReference type="NCBI Taxonomy" id="360622"/>
    <lineage>
        <taxon>Eukaryota</taxon>
        <taxon>Viridiplantae</taxon>
        <taxon>Streptophyta</taxon>
        <taxon>Embryophyta</taxon>
        <taxon>Tracheophyta</taxon>
        <taxon>Spermatophyta</taxon>
        <taxon>Magnoliopsida</taxon>
        <taxon>eudicotyledons</taxon>
        <taxon>Gunneridae</taxon>
        <taxon>Pentapetalae</taxon>
        <taxon>asterids</taxon>
        <taxon>campanulids</taxon>
        <taxon>Apiales</taxon>
        <taxon>Apiaceae</taxon>
        <taxon>Apioideae</taxon>
        <taxon>apioid superclade</taxon>
        <taxon>Tordylieae</taxon>
        <taxon>Tordyliinae</taxon>
        <taxon>Heracleum</taxon>
    </lineage>
</organism>
<evidence type="ECO:0000313" key="8">
    <source>
        <dbReference type="EMBL" id="KAK1383299.1"/>
    </source>
</evidence>
<dbReference type="Gene3D" id="3.90.950.10">
    <property type="match status" value="1"/>
</dbReference>
<dbReference type="AlphaFoldDB" id="A0AAD8MSI3"/>
<reference evidence="8" key="1">
    <citation type="submission" date="2023-02" db="EMBL/GenBank/DDBJ databases">
        <title>Genome of toxic invasive species Heracleum sosnowskyi carries increased number of genes despite the absence of recent whole-genome duplications.</title>
        <authorList>
            <person name="Schelkunov M."/>
            <person name="Shtratnikova V."/>
            <person name="Makarenko M."/>
            <person name="Klepikova A."/>
            <person name="Omelchenko D."/>
            <person name="Novikova G."/>
            <person name="Obukhova E."/>
            <person name="Bogdanov V."/>
            <person name="Penin A."/>
            <person name="Logacheva M."/>
        </authorList>
    </citation>
    <scope>NUCLEOTIDE SEQUENCE</scope>
    <source>
        <strain evidence="8">Hsosn_3</strain>
        <tissue evidence="8">Leaf</tissue>
    </source>
</reference>
<evidence type="ECO:0000256" key="3">
    <source>
        <dbReference type="ARBA" id="ARBA00023015"/>
    </source>
</evidence>
<dbReference type="SMART" id="SM00353">
    <property type="entry name" value="HLH"/>
    <property type="match status" value="1"/>
</dbReference>
<comment type="caution">
    <text evidence="8">The sequence shown here is derived from an EMBL/GenBank/DDBJ whole genome shotgun (WGS) entry which is preliminary data.</text>
</comment>
<sequence>MDTISEIQERHDAVQAIEKNLMALHQVFLDMSCEKSEFVCERRDEAFGSGEEASEEFQEMVLDESLLCQGLALNDDLQRLLAKHEELWDGNSDAGAVGAPIDTGDANDAGLTLQLIDIEVVVYEGTVREKPSDKKEAHHFIKGYSGGQASVVGSVVVSNLTTEKRTRGWDRNEVYFHDIPDEVIDSLLSQRFIALSALVPGLKKMDKASVLGDAIKYLKQLQEKVKTLEEQTRRKSTESVALANKSSSDDRATSIPVEESLPEIADG</sequence>
<evidence type="ECO:0000256" key="4">
    <source>
        <dbReference type="ARBA" id="ARBA00023163"/>
    </source>
</evidence>
<dbReference type="GO" id="GO:0005634">
    <property type="term" value="C:nucleus"/>
    <property type="evidence" value="ECO:0007669"/>
    <property type="project" value="UniProtKB-SubCell"/>
</dbReference>
<accession>A0AAD8MSI3</accession>
<evidence type="ECO:0000256" key="6">
    <source>
        <dbReference type="SAM" id="MobiDB-lite"/>
    </source>
</evidence>
<dbReference type="Proteomes" id="UP001237642">
    <property type="component" value="Unassembled WGS sequence"/>
</dbReference>
<comment type="subcellular location">
    <subcellularLocation>
        <location evidence="1">Nucleus</location>
    </subcellularLocation>
</comment>
<dbReference type="EMBL" id="JAUIZM010000005">
    <property type="protein sequence ID" value="KAK1383299.1"/>
    <property type="molecule type" value="Genomic_DNA"/>
</dbReference>
<dbReference type="GO" id="GO:0046983">
    <property type="term" value="F:protein dimerization activity"/>
    <property type="evidence" value="ECO:0007669"/>
    <property type="project" value="InterPro"/>
</dbReference>
<dbReference type="GO" id="GO:0047429">
    <property type="term" value="F:nucleoside triphosphate diphosphatase activity"/>
    <property type="evidence" value="ECO:0007669"/>
    <property type="project" value="InterPro"/>
</dbReference>
<dbReference type="InterPro" id="IPR052610">
    <property type="entry name" value="bHLH_transcription_regulator"/>
</dbReference>
<keyword evidence="2" id="KW-0378">Hydrolase</keyword>
<name>A0AAD8MSI3_9APIA</name>
<feature type="domain" description="BHLH" evidence="7">
    <location>
        <begin position="172"/>
        <end position="221"/>
    </location>
</feature>
<keyword evidence="5" id="KW-0539">Nucleus</keyword>
<dbReference type="InterPro" id="IPR003697">
    <property type="entry name" value="Maf-like"/>
</dbReference>
<dbReference type="SUPFAM" id="SSF52972">
    <property type="entry name" value="ITPase-like"/>
    <property type="match status" value="1"/>
</dbReference>
<protein>
    <recommendedName>
        <fullName evidence="7">BHLH domain-containing protein</fullName>
    </recommendedName>
</protein>
<dbReference type="Gene3D" id="1.20.58.70">
    <property type="match status" value="1"/>
</dbReference>
<dbReference type="SUPFAM" id="SSF89009">
    <property type="entry name" value="GAT-like domain"/>
    <property type="match status" value="1"/>
</dbReference>
<proteinExistence type="predicted"/>
<keyword evidence="3" id="KW-0805">Transcription regulation</keyword>
<dbReference type="InterPro" id="IPR036638">
    <property type="entry name" value="HLH_DNA-bd_sf"/>
</dbReference>
<dbReference type="InterPro" id="IPR029001">
    <property type="entry name" value="ITPase-like_fam"/>
</dbReference>
<dbReference type="PANTHER" id="PTHR45959:SF62">
    <property type="entry name" value="TRANSCRIPTION FACTOR BHLH25-LIKE"/>
    <property type="match status" value="1"/>
</dbReference>
<gene>
    <name evidence="8" type="ORF">POM88_021034</name>
</gene>
<dbReference type="Pfam" id="PF02545">
    <property type="entry name" value="Maf"/>
    <property type="match status" value="1"/>
</dbReference>
<dbReference type="SUPFAM" id="SSF47459">
    <property type="entry name" value="HLH, helix-loop-helix DNA-binding domain"/>
    <property type="match status" value="1"/>
</dbReference>
<dbReference type="PROSITE" id="PS50888">
    <property type="entry name" value="BHLH"/>
    <property type="match status" value="1"/>
</dbReference>
<evidence type="ECO:0000256" key="2">
    <source>
        <dbReference type="ARBA" id="ARBA00022801"/>
    </source>
</evidence>
<evidence type="ECO:0000259" key="7">
    <source>
        <dbReference type="PROSITE" id="PS50888"/>
    </source>
</evidence>
<keyword evidence="4" id="KW-0804">Transcription</keyword>
<dbReference type="InterPro" id="IPR011598">
    <property type="entry name" value="bHLH_dom"/>
</dbReference>
<evidence type="ECO:0000313" key="9">
    <source>
        <dbReference type="Proteomes" id="UP001237642"/>
    </source>
</evidence>
<dbReference type="PANTHER" id="PTHR45959">
    <property type="entry name" value="BHLH TRANSCRIPTION FACTOR"/>
    <property type="match status" value="1"/>
</dbReference>
<evidence type="ECO:0000256" key="1">
    <source>
        <dbReference type="ARBA" id="ARBA00004123"/>
    </source>
</evidence>
<keyword evidence="9" id="KW-1185">Reference proteome</keyword>
<reference evidence="8" key="2">
    <citation type="submission" date="2023-05" db="EMBL/GenBank/DDBJ databases">
        <authorList>
            <person name="Schelkunov M.I."/>
        </authorList>
    </citation>
    <scope>NUCLEOTIDE SEQUENCE</scope>
    <source>
        <strain evidence="8">Hsosn_3</strain>
        <tissue evidence="8">Leaf</tissue>
    </source>
</reference>
<evidence type="ECO:0000256" key="5">
    <source>
        <dbReference type="ARBA" id="ARBA00023242"/>
    </source>
</evidence>